<dbReference type="GO" id="GO:0006487">
    <property type="term" value="P:protein N-linked glycosylation"/>
    <property type="evidence" value="ECO:0007669"/>
    <property type="project" value="TreeGrafter"/>
</dbReference>
<dbReference type="InterPro" id="IPR001173">
    <property type="entry name" value="Glyco_trans_2-like"/>
</dbReference>
<evidence type="ECO:0000256" key="2">
    <source>
        <dbReference type="ARBA" id="ARBA00004922"/>
    </source>
</evidence>
<keyword evidence="7 14" id="KW-0812">Transmembrane</keyword>
<proteinExistence type="inferred from homology"/>
<evidence type="ECO:0000256" key="10">
    <source>
        <dbReference type="ARBA" id="ARBA00022989"/>
    </source>
</evidence>
<sequence>MDMCSTPDALSGSAALVSGMIVLLLVVPAIGFFGWLFYPDPQKPKSKPKNLPRPDSEEKFENASRKLVPFPSLSDPASLKLSVIVPAYNEEDRISVMLDEAIENLQGMKKSRDLSSEIVVVDDGSADTTADVVMSYVNKYPKSDIRLLRLQQNQGKGGAVRMGMLRARGELLLMVDADAATRFSDVELLMRDLRKKETLAVVVGSRRKSEIETGRSFARRFFSYGFNFYTKIIGGVYGLEDTQCGFKLYTREAARAAFPILRLRRWAFDVESLYLAQSAGARLSSVNVQWQEVPGSKLDVLKATKNMARDIIVMRFSYMTGRWKTTDT</sequence>
<evidence type="ECO:0000256" key="9">
    <source>
        <dbReference type="ARBA" id="ARBA00022968"/>
    </source>
</evidence>
<comment type="pathway">
    <text evidence="2">Protein modification; protein glycosylation.</text>
</comment>
<keyword evidence="8" id="KW-0256">Endoplasmic reticulum</keyword>
<comment type="similarity">
    <text evidence="3">Belongs to the glycosyltransferase 2 family.</text>
</comment>
<evidence type="ECO:0000313" key="17">
    <source>
        <dbReference type="Proteomes" id="UP001157974"/>
    </source>
</evidence>
<evidence type="ECO:0000256" key="12">
    <source>
        <dbReference type="ARBA" id="ARBA00045097"/>
    </source>
</evidence>
<feature type="domain" description="Glycosyltransferase 2-like" evidence="15">
    <location>
        <begin position="82"/>
        <end position="255"/>
    </location>
</feature>
<protein>
    <recommendedName>
        <fullName evidence="4">dolichyl-phosphate beta-glucosyltransferase</fullName>
        <ecNumber evidence="4">2.4.1.117</ecNumber>
    </recommendedName>
</protein>
<keyword evidence="10 14" id="KW-1133">Transmembrane helix</keyword>
<keyword evidence="5" id="KW-0328">Glycosyltransferase</keyword>
<dbReference type="Gene3D" id="3.90.550.10">
    <property type="entry name" value="Spore Coat Polysaccharide Biosynthesis Protein SpsA, Chain A"/>
    <property type="match status" value="1"/>
</dbReference>
<evidence type="ECO:0000256" key="14">
    <source>
        <dbReference type="SAM" id="Phobius"/>
    </source>
</evidence>
<dbReference type="AlphaFoldDB" id="A0AAV8UIG5"/>
<keyword evidence="6" id="KW-0808">Transferase</keyword>
<keyword evidence="17" id="KW-1185">Reference proteome</keyword>
<evidence type="ECO:0000256" key="8">
    <source>
        <dbReference type="ARBA" id="ARBA00022824"/>
    </source>
</evidence>
<dbReference type="Proteomes" id="UP001157974">
    <property type="component" value="Unassembled WGS sequence"/>
</dbReference>
<dbReference type="SUPFAM" id="SSF53448">
    <property type="entry name" value="Nucleotide-diphospho-sugar transferases"/>
    <property type="match status" value="1"/>
</dbReference>
<feature type="transmembrane region" description="Helical" evidence="14">
    <location>
        <begin position="12"/>
        <end position="38"/>
    </location>
</feature>
<dbReference type="GO" id="GO:0005789">
    <property type="term" value="C:endoplasmic reticulum membrane"/>
    <property type="evidence" value="ECO:0007669"/>
    <property type="project" value="UniProtKB-SubCell"/>
</dbReference>
<dbReference type="EC" id="2.4.1.117" evidence="4"/>
<evidence type="ECO:0000256" key="5">
    <source>
        <dbReference type="ARBA" id="ARBA00022676"/>
    </source>
</evidence>
<evidence type="ECO:0000256" key="13">
    <source>
        <dbReference type="SAM" id="MobiDB-lite"/>
    </source>
</evidence>
<dbReference type="GO" id="GO:0004581">
    <property type="term" value="F:dolichyl-phosphate beta-glucosyltransferase activity"/>
    <property type="evidence" value="ECO:0007669"/>
    <property type="project" value="UniProtKB-EC"/>
</dbReference>
<evidence type="ECO:0000259" key="15">
    <source>
        <dbReference type="Pfam" id="PF00535"/>
    </source>
</evidence>
<dbReference type="CDD" id="cd04188">
    <property type="entry name" value="DPG_synthase"/>
    <property type="match status" value="1"/>
</dbReference>
<evidence type="ECO:0000313" key="16">
    <source>
        <dbReference type="EMBL" id="KAJ8902298.1"/>
    </source>
</evidence>
<name>A0AAV8UIG5_9RHOD</name>
<keyword evidence="11 14" id="KW-0472">Membrane</keyword>
<dbReference type="InterPro" id="IPR035518">
    <property type="entry name" value="DPG_synthase"/>
</dbReference>
<evidence type="ECO:0000256" key="1">
    <source>
        <dbReference type="ARBA" id="ARBA00004389"/>
    </source>
</evidence>
<evidence type="ECO:0000256" key="11">
    <source>
        <dbReference type="ARBA" id="ARBA00023136"/>
    </source>
</evidence>
<comment type="catalytic activity">
    <reaction evidence="12">
        <text>a di-trans,poly-cis-dolichyl phosphate + UDP-alpha-D-glucose = a di-trans,poly-cis-dolichyl beta-D-glucosyl phosphate + UDP</text>
        <dbReference type="Rhea" id="RHEA:15401"/>
        <dbReference type="Rhea" id="RHEA-COMP:19498"/>
        <dbReference type="Rhea" id="RHEA-COMP:19502"/>
        <dbReference type="ChEBI" id="CHEBI:57525"/>
        <dbReference type="ChEBI" id="CHEBI:57683"/>
        <dbReference type="ChEBI" id="CHEBI:58223"/>
        <dbReference type="ChEBI" id="CHEBI:58885"/>
        <dbReference type="EC" id="2.4.1.117"/>
    </reaction>
    <physiologicalReaction direction="left-to-right" evidence="12">
        <dbReference type="Rhea" id="RHEA:15402"/>
    </physiologicalReaction>
</comment>
<evidence type="ECO:0000256" key="4">
    <source>
        <dbReference type="ARBA" id="ARBA00012583"/>
    </source>
</evidence>
<keyword evidence="9" id="KW-0735">Signal-anchor</keyword>
<accession>A0AAV8UIG5</accession>
<dbReference type="InterPro" id="IPR029044">
    <property type="entry name" value="Nucleotide-diphossugar_trans"/>
</dbReference>
<comment type="subcellular location">
    <subcellularLocation>
        <location evidence="1">Endoplasmic reticulum membrane</location>
        <topology evidence="1">Single-pass membrane protein</topology>
    </subcellularLocation>
</comment>
<comment type="caution">
    <text evidence="16">The sequence shown here is derived from an EMBL/GenBank/DDBJ whole genome shotgun (WGS) entry which is preliminary data.</text>
</comment>
<evidence type="ECO:0000256" key="7">
    <source>
        <dbReference type="ARBA" id="ARBA00022692"/>
    </source>
</evidence>
<reference evidence="16 17" key="1">
    <citation type="journal article" date="2023" name="Nat. Commun.">
        <title>Origin of minicircular mitochondrial genomes in red algae.</title>
        <authorList>
            <person name="Lee Y."/>
            <person name="Cho C.H."/>
            <person name="Lee Y.M."/>
            <person name="Park S.I."/>
            <person name="Yang J.H."/>
            <person name="West J.A."/>
            <person name="Bhattacharya D."/>
            <person name="Yoon H.S."/>
        </authorList>
    </citation>
    <scope>NUCLEOTIDE SEQUENCE [LARGE SCALE GENOMIC DNA]</scope>
    <source>
        <strain evidence="16 17">CCMP1338</strain>
        <tissue evidence="16">Whole cell</tissue>
    </source>
</reference>
<gene>
    <name evidence="16" type="ORF">NDN08_006705</name>
</gene>
<evidence type="ECO:0000256" key="3">
    <source>
        <dbReference type="ARBA" id="ARBA00006739"/>
    </source>
</evidence>
<dbReference type="PANTHER" id="PTHR10859">
    <property type="entry name" value="GLYCOSYL TRANSFERASE"/>
    <property type="match status" value="1"/>
</dbReference>
<dbReference type="Pfam" id="PF00535">
    <property type="entry name" value="Glycos_transf_2"/>
    <property type="match status" value="1"/>
</dbReference>
<evidence type="ECO:0000256" key="6">
    <source>
        <dbReference type="ARBA" id="ARBA00022679"/>
    </source>
</evidence>
<organism evidence="16 17">
    <name type="scientific">Rhodosorus marinus</name>
    <dbReference type="NCBI Taxonomy" id="101924"/>
    <lineage>
        <taxon>Eukaryota</taxon>
        <taxon>Rhodophyta</taxon>
        <taxon>Stylonematophyceae</taxon>
        <taxon>Stylonematales</taxon>
        <taxon>Stylonemataceae</taxon>
        <taxon>Rhodosorus</taxon>
    </lineage>
</organism>
<dbReference type="EMBL" id="JAMWBK010000009">
    <property type="protein sequence ID" value="KAJ8902298.1"/>
    <property type="molecule type" value="Genomic_DNA"/>
</dbReference>
<feature type="region of interest" description="Disordered" evidence="13">
    <location>
        <begin position="43"/>
        <end position="62"/>
    </location>
</feature>
<dbReference type="PANTHER" id="PTHR10859:SF91">
    <property type="entry name" value="DOLICHYL-PHOSPHATE BETA-GLUCOSYLTRANSFERASE"/>
    <property type="match status" value="1"/>
</dbReference>
<feature type="compositionally biased region" description="Basic and acidic residues" evidence="13">
    <location>
        <begin position="52"/>
        <end position="62"/>
    </location>
</feature>